<organism evidence="1">
    <name type="scientific">Mycobacterium xenopi 4042</name>
    <dbReference type="NCBI Taxonomy" id="1299334"/>
    <lineage>
        <taxon>Bacteria</taxon>
        <taxon>Bacillati</taxon>
        <taxon>Actinomycetota</taxon>
        <taxon>Actinomycetes</taxon>
        <taxon>Mycobacteriales</taxon>
        <taxon>Mycobacteriaceae</taxon>
        <taxon>Mycobacterium</taxon>
    </lineage>
</organism>
<reference evidence="1" key="1">
    <citation type="submission" date="2014-01" db="EMBL/GenBank/DDBJ databases">
        <authorList>
            <person name="Brown-Elliot B."/>
            <person name="Wallace R."/>
            <person name="Lenaerts A."/>
            <person name="Ordway D."/>
            <person name="DeGroote M.A."/>
            <person name="Parker T."/>
            <person name="Sizemore C."/>
            <person name="Tallon L.J."/>
            <person name="Sadzewicz L.K."/>
            <person name="Sengamalay N."/>
            <person name="Fraser C.M."/>
            <person name="Hine E."/>
            <person name="Shefchek K.A."/>
            <person name="Das S.P."/>
            <person name="Tettelin H."/>
        </authorList>
    </citation>
    <scope>NUCLEOTIDE SEQUENCE [LARGE SCALE GENOMIC DNA]</scope>
    <source>
        <strain evidence="1">4042</strain>
    </source>
</reference>
<name>X8BFX1_MYCXE</name>
<protein>
    <submittedName>
        <fullName evidence="1">Glucose transport domain protein</fullName>
    </submittedName>
</protein>
<comment type="caution">
    <text evidence="1">The sequence shown here is derived from an EMBL/GenBank/DDBJ whole genome shotgun (WGS) entry which is preliminary data.</text>
</comment>
<accession>X8BFX1</accession>
<proteinExistence type="predicted"/>
<sequence>MAALGGLIFGYDVSVTNGAVAALQDQFRVGNTLLGLAAGAACWVPPGSDYRRAHRRPDGSAGDDETGGGAVFGLRAGHRAGRRHLDVRRMPQRGRVRYRCRVGGVAGLHRRNLATGYPRPARLTAAAGHCLRNLPCPGRRVAAVSHRGGSRAELWLG</sequence>
<dbReference type="EMBL" id="JAOB01000042">
    <property type="protein sequence ID" value="EUA42133.1"/>
    <property type="molecule type" value="Genomic_DNA"/>
</dbReference>
<evidence type="ECO:0000313" key="1">
    <source>
        <dbReference type="EMBL" id="EUA42133.1"/>
    </source>
</evidence>
<gene>
    <name evidence="1" type="primary">gtr</name>
    <name evidence="1" type="ORF">I553_5993</name>
</gene>
<dbReference type="AlphaFoldDB" id="X8BFX1"/>